<proteinExistence type="predicted"/>
<dbReference type="InterPro" id="IPR011059">
    <property type="entry name" value="Metal-dep_hydrolase_composite"/>
</dbReference>
<gene>
    <name evidence="2" type="ORF">WCY31_05300</name>
</gene>
<feature type="domain" description="Amidohydrolase-related" evidence="1">
    <location>
        <begin position="42"/>
        <end position="377"/>
    </location>
</feature>
<dbReference type="EMBL" id="CP147920">
    <property type="protein sequence ID" value="XAU16124.1"/>
    <property type="molecule type" value="Genomic_DNA"/>
</dbReference>
<evidence type="ECO:0000313" key="3">
    <source>
        <dbReference type="Proteomes" id="UP001447842"/>
    </source>
</evidence>
<dbReference type="SUPFAM" id="SSF51338">
    <property type="entry name" value="Composite domain of metallo-dependent hydrolases"/>
    <property type="match status" value="1"/>
</dbReference>
<evidence type="ECO:0000259" key="1">
    <source>
        <dbReference type="Pfam" id="PF01979"/>
    </source>
</evidence>
<protein>
    <submittedName>
        <fullName evidence="2">Amidohydrolase family protein</fullName>
    </submittedName>
</protein>
<dbReference type="InterPro" id="IPR032466">
    <property type="entry name" value="Metal_Hydrolase"/>
</dbReference>
<reference evidence="2 3" key="1">
    <citation type="submission" date="2024-03" db="EMBL/GenBank/DDBJ databases">
        <title>Sulfurimonas sp. HSL3-1.</title>
        <authorList>
            <person name="Wang S."/>
        </authorList>
    </citation>
    <scope>NUCLEOTIDE SEQUENCE [LARGE SCALE GENOMIC DNA]</scope>
    <source>
        <strain evidence="2 3">HSL3-1</strain>
    </source>
</reference>
<evidence type="ECO:0000313" key="2">
    <source>
        <dbReference type="EMBL" id="XAU16124.1"/>
    </source>
</evidence>
<accession>A0ABZ3HEA3</accession>
<dbReference type="Proteomes" id="UP001447842">
    <property type="component" value="Chromosome"/>
</dbReference>
<sequence length="398" mass="44149">MIIKASVLYDGRTRREACYVHIEGTQIKAVTERAERYDFEGIVTPAFVDPHSHIGMFREGEPSSEAEGNDMTDQIQPLNEPLQSIYMDDPAFTYATDFGVLYSCIVPGSGNVIGGKTTVIRHFAPNVDGALVKHLGYKMALGYNPTSTRQWKGTRPNTRMGVNALLEERFDTLLAREKKARTAHDIALLELDESADGELLALKREQIEADYHAAFSATEHALLDLLQGNKLVKIHVHKEDDALYLIELVKKYGLRASAEHCMDIHHRHIFEALDAAGIPVVFGPLGSVGYKTELKHASYKNVSELVGAKVPMAVMSDHPVIHAHTLRDASQYFMIAGLDATDAINLLTRENARAIDMDAELGTIEPGKWASLLLWDREPMMLGAIPRVVIGEGRVLRQ</sequence>
<name>A0ABZ3HEA3_9BACT</name>
<dbReference type="PANTHER" id="PTHR43135">
    <property type="entry name" value="ALPHA-D-RIBOSE 1-METHYLPHOSPHONATE 5-TRIPHOSPHATE DIPHOSPHATASE"/>
    <property type="match status" value="1"/>
</dbReference>
<dbReference type="InterPro" id="IPR051781">
    <property type="entry name" value="Metallo-dep_Hydrolase"/>
</dbReference>
<organism evidence="2 3">
    <name type="scientific">Sulfurimonas diazotrophicus</name>
    <dbReference type="NCBI Taxonomy" id="3131939"/>
    <lineage>
        <taxon>Bacteria</taxon>
        <taxon>Pseudomonadati</taxon>
        <taxon>Campylobacterota</taxon>
        <taxon>Epsilonproteobacteria</taxon>
        <taxon>Campylobacterales</taxon>
        <taxon>Sulfurimonadaceae</taxon>
        <taxon>Sulfurimonas</taxon>
    </lineage>
</organism>
<dbReference type="PANTHER" id="PTHR43135:SF3">
    <property type="entry name" value="ALPHA-D-RIBOSE 1-METHYLPHOSPHONATE 5-TRIPHOSPHATE DIPHOSPHATASE"/>
    <property type="match status" value="1"/>
</dbReference>
<dbReference type="SUPFAM" id="SSF51556">
    <property type="entry name" value="Metallo-dependent hydrolases"/>
    <property type="match status" value="1"/>
</dbReference>
<dbReference type="RefSeq" id="WP_345973501.1">
    <property type="nucleotide sequence ID" value="NZ_CP147920.1"/>
</dbReference>
<dbReference type="InterPro" id="IPR006680">
    <property type="entry name" value="Amidohydro-rel"/>
</dbReference>
<dbReference type="Gene3D" id="3.20.20.140">
    <property type="entry name" value="Metal-dependent hydrolases"/>
    <property type="match status" value="1"/>
</dbReference>
<keyword evidence="3" id="KW-1185">Reference proteome</keyword>
<dbReference type="Pfam" id="PF01979">
    <property type="entry name" value="Amidohydro_1"/>
    <property type="match status" value="1"/>
</dbReference>